<dbReference type="InterPro" id="IPR056798">
    <property type="entry name" value="ADH_Fe_C"/>
</dbReference>
<evidence type="ECO:0000259" key="8">
    <source>
        <dbReference type="Pfam" id="PF25137"/>
    </source>
</evidence>
<gene>
    <name evidence="9" type="ORF">GCM10011376_10450</name>
</gene>
<evidence type="ECO:0000256" key="3">
    <source>
        <dbReference type="ARBA" id="ARBA00013182"/>
    </source>
</evidence>
<reference evidence="10" key="1">
    <citation type="journal article" date="2019" name="Int. J. Syst. Evol. Microbiol.">
        <title>The Global Catalogue of Microorganisms (GCM) 10K type strain sequencing project: providing services to taxonomists for standard genome sequencing and annotation.</title>
        <authorList>
            <consortium name="The Broad Institute Genomics Platform"/>
            <consortium name="The Broad Institute Genome Sequencing Center for Infectious Disease"/>
            <person name="Wu L."/>
            <person name="Ma J."/>
        </authorList>
    </citation>
    <scope>NUCLEOTIDE SEQUENCE [LARGE SCALE GENOMIC DNA]</scope>
    <source>
        <strain evidence="10">CGMCC 1.12791</strain>
    </source>
</reference>
<dbReference type="CDD" id="cd08190">
    <property type="entry name" value="HOT"/>
    <property type="match status" value="1"/>
</dbReference>
<evidence type="ECO:0000256" key="1">
    <source>
        <dbReference type="ARBA" id="ARBA00000813"/>
    </source>
</evidence>
<dbReference type="SUPFAM" id="SSF56796">
    <property type="entry name" value="Dehydroquinate synthase-like"/>
    <property type="match status" value="1"/>
</dbReference>
<dbReference type="EMBL" id="BNAD01000002">
    <property type="protein sequence ID" value="GHE16435.1"/>
    <property type="molecule type" value="Genomic_DNA"/>
</dbReference>
<protein>
    <recommendedName>
        <fullName evidence="3">hydroxyacid-oxoacid transhydrogenase</fullName>
        <ecNumber evidence="3">1.1.99.24</ecNumber>
    </recommendedName>
</protein>
<comment type="catalytic activity">
    <reaction evidence="6">
        <text>4-hydroxybutanoate + 2-oxoglutarate = (R)-2-hydroxyglutarate + succinate semialdehyde</text>
        <dbReference type="Rhea" id="RHEA:24734"/>
        <dbReference type="ChEBI" id="CHEBI:15801"/>
        <dbReference type="ChEBI" id="CHEBI:16724"/>
        <dbReference type="ChEBI" id="CHEBI:16810"/>
        <dbReference type="ChEBI" id="CHEBI:57706"/>
        <dbReference type="EC" id="1.1.99.24"/>
    </reaction>
</comment>
<evidence type="ECO:0000256" key="6">
    <source>
        <dbReference type="ARBA" id="ARBA00049496"/>
    </source>
</evidence>
<dbReference type="PANTHER" id="PTHR11496:SF83">
    <property type="entry name" value="HYDROXYACID-OXOACID TRANSHYDROGENASE, MITOCHONDRIAL"/>
    <property type="match status" value="1"/>
</dbReference>
<dbReference type="InterPro" id="IPR042157">
    <property type="entry name" value="HOT"/>
</dbReference>
<dbReference type="Gene3D" id="3.40.50.1970">
    <property type="match status" value="1"/>
</dbReference>
<dbReference type="EC" id="1.1.99.24" evidence="3"/>
<dbReference type="Proteomes" id="UP000597341">
    <property type="component" value="Unassembled WGS sequence"/>
</dbReference>
<dbReference type="InterPro" id="IPR039697">
    <property type="entry name" value="Alcohol_dehydrogenase_Fe"/>
</dbReference>
<dbReference type="PANTHER" id="PTHR11496">
    <property type="entry name" value="ALCOHOL DEHYDROGENASE"/>
    <property type="match status" value="1"/>
</dbReference>
<evidence type="ECO:0000313" key="10">
    <source>
        <dbReference type="Proteomes" id="UP000597341"/>
    </source>
</evidence>
<dbReference type="Pfam" id="PF25137">
    <property type="entry name" value="ADH_Fe_C"/>
    <property type="match status" value="1"/>
</dbReference>
<evidence type="ECO:0000259" key="7">
    <source>
        <dbReference type="Pfam" id="PF00465"/>
    </source>
</evidence>
<dbReference type="Pfam" id="PF00465">
    <property type="entry name" value="Fe-ADH"/>
    <property type="match status" value="1"/>
</dbReference>
<feature type="domain" description="Fe-containing alcohol dehydrogenase-like C-terminal" evidence="8">
    <location>
        <begin position="256"/>
        <end position="435"/>
    </location>
</feature>
<dbReference type="Gene3D" id="1.20.1090.10">
    <property type="entry name" value="Dehydroquinate synthase-like - alpha domain"/>
    <property type="match status" value="1"/>
</dbReference>
<feature type="domain" description="Alcohol dehydrogenase iron-type/glycerol dehydrogenase GldA" evidence="7">
    <location>
        <begin position="56"/>
        <end position="209"/>
    </location>
</feature>
<keyword evidence="10" id="KW-1185">Reference proteome</keyword>
<comment type="catalytic activity">
    <reaction evidence="1">
        <text>(S)-3-hydroxybutanoate + 2-oxoglutarate = (R)-2-hydroxyglutarate + acetoacetate</text>
        <dbReference type="Rhea" id="RHEA:23048"/>
        <dbReference type="ChEBI" id="CHEBI:11047"/>
        <dbReference type="ChEBI" id="CHEBI:13705"/>
        <dbReference type="ChEBI" id="CHEBI:15801"/>
        <dbReference type="ChEBI" id="CHEBI:16810"/>
        <dbReference type="EC" id="1.1.99.24"/>
    </reaction>
</comment>
<sequence>MGPGAAGRHRTGARMSETVFTYAAPGLKFGRGASHEIGWDVQQLCGGTATGAATGGTRRVLLVTDPGVAATGHPDRIAQQVRAHGLEVVVHTSARVEPTDASLEAAVALARDAGPFDAVVAVGGGSSIDTAKAVDLMLTNPGTLLDYVNAPVGGGRAPEHPLLPLVAVPTTSGTGAESTTICVLDVLALKVKTGISHARLRPTLAVVDPDLAMTQPAMVTASAGMDILCHALESWTARWYADFDAKQPQQRVPYCGANPIADMWAEKSMTLLAGAFRRAVRDGGDVEAREQMALAATFAGLGFGNAGVHVPHACAYPIAGRVRDYRPEGYPADEPIVPHGMAVVMTAPAAFALTHDASPERHRRAAELLGGTGGSLPEVLRGLMRDVGLPSGLAELGYGDADVDDLVAGAMQQQRLLATAPVDVTPDDLALVFRESLEHW</sequence>
<comment type="caution">
    <text evidence="9">The sequence shown here is derived from an EMBL/GenBank/DDBJ whole genome shotgun (WGS) entry which is preliminary data.</text>
</comment>
<evidence type="ECO:0000256" key="4">
    <source>
        <dbReference type="ARBA" id="ARBA00022946"/>
    </source>
</evidence>
<accession>A0ABQ3HHE3</accession>
<keyword evidence="5" id="KW-0560">Oxidoreductase</keyword>
<comment type="similarity">
    <text evidence="2">Belongs to the iron-containing alcohol dehydrogenase family. Hydroxyacid-oxoacid transhydrogenase subfamily.</text>
</comment>
<evidence type="ECO:0000256" key="2">
    <source>
        <dbReference type="ARBA" id="ARBA00010005"/>
    </source>
</evidence>
<name>A0ABQ3HHE3_9ACTN</name>
<evidence type="ECO:0000313" key="9">
    <source>
        <dbReference type="EMBL" id="GHE16435.1"/>
    </source>
</evidence>
<proteinExistence type="inferred from homology"/>
<dbReference type="InterPro" id="IPR001670">
    <property type="entry name" value="ADH_Fe/GldA"/>
</dbReference>
<keyword evidence="4" id="KW-0809">Transit peptide</keyword>
<evidence type="ECO:0000256" key="5">
    <source>
        <dbReference type="ARBA" id="ARBA00023002"/>
    </source>
</evidence>
<organism evidence="9 10">
    <name type="scientific">Nocardioides flavus</name>
    <name type="common">ex Wang et al. 2016</name>
    <dbReference type="NCBI Taxonomy" id="2058780"/>
    <lineage>
        <taxon>Bacteria</taxon>
        <taxon>Bacillati</taxon>
        <taxon>Actinomycetota</taxon>
        <taxon>Actinomycetes</taxon>
        <taxon>Propionibacteriales</taxon>
        <taxon>Nocardioidaceae</taxon>
        <taxon>Nocardioides</taxon>
    </lineage>
</organism>